<dbReference type="OrthoDB" id="3824490at2"/>
<evidence type="ECO:0000313" key="2">
    <source>
        <dbReference type="EMBL" id="TQJ16774.1"/>
    </source>
</evidence>
<gene>
    <name evidence="2" type="ORF">FB475_0879</name>
</gene>
<dbReference type="Proteomes" id="UP000316298">
    <property type="component" value="Unassembled WGS sequence"/>
</dbReference>
<reference evidence="2 3" key="1">
    <citation type="submission" date="2019-06" db="EMBL/GenBank/DDBJ databases">
        <title>Sequencing the genomes of 1000 actinobacteria strains.</title>
        <authorList>
            <person name="Klenk H.-P."/>
        </authorList>
    </citation>
    <scope>NUCLEOTIDE SEQUENCE [LARGE SCALE GENOMIC DNA]</scope>
    <source>
        <strain evidence="2 3">DSM 17305</strain>
    </source>
</reference>
<keyword evidence="1" id="KW-0812">Transmembrane</keyword>
<evidence type="ECO:0000256" key="1">
    <source>
        <dbReference type="SAM" id="Phobius"/>
    </source>
</evidence>
<proteinExistence type="predicted"/>
<sequence length="277" mass="30082">MITSAPDLRPETRARQRAELTAIVAHEAAHKPRNRVVPLLAAAAVLAVTAGLAFGVPALRHTNAPAPVTQPRQTVEPLDTADKARLGKLCAARFGFPPAKQPHQVLDGFRFTDPPAGAYTTTWVVIKSAGSWTPCGFDAKGNLNSGFPQGRDQDLYRPIELRGIGSGAYAAQIKRITVAVGNQEPVEAVLRNGYYYSAVPYVRLRGPHSDSTPRVYVVRGYDADGKLVYTSPRTDGEVHAQSNTCYVNPSGKVIVWVTPHPDPKTCRKSYVWNYGPN</sequence>
<dbReference type="EMBL" id="VFMM01000001">
    <property type="protein sequence ID" value="TQJ16774.1"/>
    <property type="molecule type" value="Genomic_DNA"/>
</dbReference>
<name>A0A542ENF0_9ACTN</name>
<dbReference type="AlphaFoldDB" id="A0A542ENF0"/>
<keyword evidence="1" id="KW-0472">Membrane</keyword>
<keyword evidence="1" id="KW-1133">Transmembrane helix</keyword>
<organism evidence="2 3">
    <name type="scientific">Kribbella jejuensis</name>
    <dbReference type="NCBI Taxonomy" id="236068"/>
    <lineage>
        <taxon>Bacteria</taxon>
        <taxon>Bacillati</taxon>
        <taxon>Actinomycetota</taxon>
        <taxon>Actinomycetes</taxon>
        <taxon>Propionibacteriales</taxon>
        <taxon>Kribbellaceae</taxon>
        <taxon>Kribbella</taxon>
    </lineage>
</organism>
<comment type="caution">
    <text evidence="2">The sequence shown here is derived from an EMBL/GenBank/DDBJ whole genome shotgun (WGS) entry which is preliminary data.</text>
</comment>
<dbReference type="RefSeq" id="WP_141852740.1">
    <property type="nucleotide sequence ID" value="NZ_BAAAKA010000034.1"/>
</dbReference>
<accession>A0A542ENF0</accession>
<keyword evidence="3" id="KW-1185">Reference proteome</keyword>
<evidence type="ECO:0000313" key="3">
    <source>
        <dbReference type="Proteomes" id="UP000316298"/>
    </source>
</evidence>
<protein>
    <submittedName>
        <fullName evidence="2">Uncharacterized protein</fullName>
    </submittedName>
</protein>
<feature type="transmembrane region" description="Helical" evidence="1">
    <location>
        <begin position="36"/>
        <end position="59"/>
    </location>
</feature>